<sequence length="552" mass="62635">MYDSWASCIRLFIKGKKHGRMMIDSIDKGPLVYLTVEENGQTRPKKYSKLTEAQQIQDDCDVQATNIILHSPPPNVYALFNHQEAAKDIWDKVKMLMKGTGLSYQEHEYRLYNLFDKFAYQGKDPIECINKAMALLFAVASRKNTKNLNTKISKLNEELSDRENNVYHYKIGLSQVEARLVEFKTQEIKFREKTRGLERDVEVRNNKIEYLMNELEHVKKEKKGLDNKLTGFESASKDLDTLLGSQRTDKNKKGLPEFIDDTVTDYSRPTPSIDSSKSDTSDLQNSNFSVSKQGVSSSSIMSKPMIKFVKAANCPGVFKTNKTKTARKSPVKYAETYRNTSKNPKVRDKITEVQIVFNQMEVAVDQYSVDKNIFEIQIKQLRIDIGQLFNQIISQEIVHIVANFVDILEVKKSCVNDCNKCLELEIELFKKKDFVEKESMFDEFFSPPISVVSQALVVDAPALIVLTGSPSSTTVDQDAHSSSNSQTTPQSQSQEIPLSAKEDSHDLKVAHMSNDPYFGIPIPETIFEESSSMDVVPKNMHSNASISKHLSK</sequence>
<proteinExistence type="predicted"/>
<feature type="region of interest" description="Disordered" evidence="1">
    <location>
        <begin position="246"/>
        <end position="289"/>
    </location>
</feature>
<protein>
    <submittedName>
        <fullName evidence="2">Uncharacterized protein</fullName>
    </submittedName>
</protein>
<accession>A0A6L2KDJ8</accession>
<dbReference type="EMBL" id="BKCJ010002177">
    <property type="protein sequence ID" value="GEU46792.1"/>
    <property type="molecule type" value="Genomic_DNA"/>
</dbReference>
<evidence type="ECO:0000256" key="1">
    <source>
        <dbReference type="SAM" id="MobiDB-lite"/>
    </source>
</evidence>
<gene>
    <name evidence="2" type="ORF">Tci_018770</name>
</gene>
<feature type="region of interest" description="Disordered" evidence="1">
    <location>
        <begin position="474"/>
        <end position="501"/>
    </location>
</feature>
<name>A0A6L2KDJ8_TANCI</name>
<feature type="compositionally biased region" description="Low complexity" evidence="1">
    <location>
        <begin position="481"/>
        <end position="494"/>
    </location>
</feature>
<evidence type="ECO:0000313" key="2">
    <source>
        <dbReference type="EMBL" id="GEU46792.1"/>
    </source>
</evidence>
<reference evidence="2" key="1">
    <citation type="journal article" date="2019" name="Sci. Rep.">
        <title>Draft genome of Tanacetum cinerariifolium, the natural source of mosquito coil.</title>
        <authorList>
            <person name="Yamashiro T."/>
            <person name="Shiraishi A."/>
            <person name="Satake H."/>
            <person name="Nakayama K."/>
        </authorList>
    </citation>
    <scope>NUCLEOTIDE SEQUENCE</scope>
</reference>
<organism evidence="2">
    <name type="scientific">Tanacetum cinerariifolium</name>
    <name type="common">Dalmatian daisy</name>
    <name type="synonym">Chrysanthemum cinerariifolium</name>
    <dbReference type="NCBI Taxonomy" id="118510"/>
    <lineage>
        <taxon>Eukaryota</taxon>
        <taxon>Viridiplantae</taxon>
        <taxon>Streptophyta</taxon>
        <taxon>Embryophyta</taxon>
        <taxon>Tracheophyta</taxon>
        <taxon>Spermatophyta</taxon>
        <taxon>Magnoliopsida</taxon>
        <taxon>eudicotyledons</taxon>
        <taxon>Gunneridae</taxon>
        <taxon>Pentapetalae</taxon>
        <taxon>asterids</taxon>
        <taxon>campanulids</taxon>
        <taxon>Asterales</taxon>
        <taxon>Asteraceae</taxon>
        <taxon>Asteroideae</taxon>
        <taxon>Anthemideae</taxon>
        <taxon>Anthemidinae</taxon>
        <taxon>Tanacetum</taxon>
    </lineage>
</organism>
<dbReference type="AlphaFoldDB" id="A0A6L2KDJ8"/>
<comment type="caution">
    <text evidence="2">The sequence shown here is derived from an EMBL/GenBank/DDBJ whole genome shotgun (WGS) entry which is preliminary data.</text>
</comment>
<feature type="compositionally biased region" description="Polar residues" evidence="1">
    <location>
        <begin position="264"/>
        <end position="275"/>
    </location>
</feature>